<reference evidence="1 2" key="1">
    <citation type="journal article" date="2016" name="Nat. Commun.">
        <title>Thousands of microbial genomes shed light on interconnected biogeochemical processes in an aquifer system.</title>
        <authorList>
            <person name="Anantharaman K."/>
            <person name="Brown C.T."/>
            <person name="Hug L.A."/>
            <person name="Sharon I."/>
            <person name="Castelle C.J."/>
            <person name="Probst A.J."/>
            <person name="Thomas B.C."/>
            <person name="Singh A."/>
            <person name="Wilkins M.J."/>
            <person name="Karaoz U."/>
            <person name="Brodie E.L."/>
            <person name="Williams K.H."/>
            <person name="Hubbard S.S."/>
            <person name="Banfield J.F."/>
        </authorList>
    </citation>
    <scope>NUCLEOTIDE SEQUENCE [LARGE SCALE GENOMIC DNA]</scope>
</reference>
<evidence type="ECO:0000313" key="1">
    <source>
        <dbReference type="EMBL" id="OGC82208.1"/>
    </source>
</evidence>
<protein>
    <recommendedName>
        <fullName evidence="3">Peptidase C39 domain-containing protein</fullName>
    </recommendedName>
</protein>
<dbReference type="STRING" id="1817814.A2V81_00510"/>
<sequence length="180" mass="20712">MSIKPYKQSLTHSCLVACFLMLLERQADIVFTETNEQEIALKGSRRIYPFYVVGIPMEIAKKYGKKIQVYVDNKYFTKVLKVAFAKEKSIEVVHTPIKIKLIRDLLQKSPLICHIDDNVLGDYSHSSHFIILENATKNTISIIDPWMGTRKRISDKTLIQGIHDLKTQVKMCPLLFSIDL</sequence>
<evidence type="ECO:0000313" key="2">
    <source>
        <dbReference type="Proteomes" id="UP000177614"/>
    </source>
</evidence>
<accession>A0A1F4XKR6</accession>
<gene>
    <name evidence="1" type="ORF">A2V81_00510</name>
</gene>
<organism evidence="1 2">
    <name type="scientific">Candidatus Abawacabacteria bacterium RBG_16_42_10</name>
    <dbReference type="NCBI Taxonomy" id="1817814"/>
    <lineage>
        <taxon>Bacteria</taxon>
        <taxon>Candidatus Abawacaibacteriota</taxon>
    </lineage>
</organism>
<name>A0A1F4XKR6_9BACT</name>
<dbReference type="Gene3D" id="3.90.70.10">
    <property type="entry name" value="Cysteine proteinases"/>
    <property type="match status" value="1"/>
</dbReference>
<proteinExistence type="predicted"/>
<evidence type="ECO:0008006" key="3">
    <source>
        <dbReference type="Google" id="ProtNLM"/>
    </source>
</evidence>
<dbReference type="AlphaFoldDB" id="A0A1F4XKR6"/>
<comment type="caution">
    <text evidence="1">The sequence shown here is derived from an EMBL/GenBank/DDBJ whole genome shotgun (WGS) entry which is preliminary data.</text>
</comment>
<dbReference type="Proteomes" id="UP000177614">
    <property type="component" value="Unassembled WGS sequence"/>
</dbReference>
<dbReference type="EMBL" id="MEWR01000009">
    <property type="protein sequence ID" value="OGC82208.1"/>
    <property type="molecule type" value="Genomic_DNA"/>
</dbReference>